<accession>A0A3N7JLQ7</accession>
<dbReference type="AlphaFoldDB" id="A0A3N7JLQ7"/>
<sequence>MSIRLPSEAPKYLCRRCQRADPPTLTSSTRSLNALRCTSERNFIMATSFTTARTAATKVPLAHADLLNESLTTTVQSRFNGVLEGLHKAAIAIEQKRIALGGATGQSIGHVDFGAGDGYFCRFQNGIIYLLPPAAPCWVHGSILDKYIAQGAERGPLGYPTTDELATPAGSGRYNHFQRGSIYWSYVSGAHIVAGAIRDRWAVLGWEQSWLGLPTSDEKDYADGGRVSEFQHGNIYWWDDTGAIDLGDVAVRYKGLYCFGETSGAGSDEPYLIFGVVPPPPYRAAASLTQIYDDVDDGDSRPDTVELYRGIPGGFAISFSLFEHDTDDRDKYLGLVKQAVALAGKGVAAGCGGLLGPDAAKVCESVWGALATDLAKAANDVLGTGDDFIAASGFALSAKEMVLLANVPRQNFWGIEYHRESALLSDGDASYKAYLDVVRV</sequence>
<keyword evidence="2" id="KW-1185">Reference proteome</keyword>
<name>A0A3N7JLQ7_9BURK</name>
<gene>
    <name evidence="1" type="ORF">DZC73_24820</name>
</gene>
<proteinExistence type="predicted"/>
<dbReference type="Pfam" id="PF08310">
    <property type="entry name" value="LGFP"/>
    <property type="match status" value="3"/>
</dbReference>
<evidence type="ECO:0000313" key="1">
    <source>
        <dbReference type="EMBL" id="RQP22219.1"/>
    </source>
</evidence>
<reference evidence="1 2" key="1">
    <citation type="submission" date="2018-08" db="EMBL/GenBank/DDBJ databases">
        <authorList>
            <person name="Khan S.A."/>
            <person name="Jeon C.O."/>
            <person name="Chun B.H."/>
            <person name="Jeong S.E."/>
        </authorList>
    </citation>
    <scope>NUCLEOTIDE SEQUENCE [LARGE SCALE GENOMIC DNA]</scope>
    <source>
        <strain evidence="1 2">S-16</strain>
    </source>
</reference>
<protein>
    <recommendedName>
        <fullName evidence="3">LGFP repeat-containing protein</fullName>
    </recommendedName>
</protein>
<dbReference type="EMBL" id="QUSW01000008">
    <property type="protein sequence ID" value="RQP22219.1"/>
    <property type="molecule type" value="Genomic_DNA"/>
</dbReference>
<dbReference type="InterPro" id="IPR013207">
    <property type="entry name" value="LGFP"/>
</dbReference>
<dbReference type="Proteomes" id="UP000267464">
    <property type="component" value="Unassembled WGS sequence"/>
</dbReference>
<reference evidence="1 2" key="2">
    <citation type="submission" date="2018-12" db="EMBL/GenBank/DDBJ databases">
        <title>Rhizobacter gummiphilus sp. nov., a rubber-degrading bacterium isolated from the soil of a botanical garden in Japan.</title>
        <authorList>
            <person name="Shunsuke S.S."/>
        </authorList>
    </citation>
    <scope>NUCLEOTIDE SEQUENCE [LARGE SCALE GENOMIC DNA]</scope>
    <source>
        <strain evidence="1 2">S-16</strain>
    </source>
</reference>
<evidence type="ECO:0008006" key="3">
    <source>
        <dbReference type="Google" id="ProtNLM"/>
    </source>
</evidence>
<organism evidence="1 2">
    <name type="scientific">Piscinibacter terrae</name>
    <dbReference type="NCBI Taxonomy" id="2496871"/>
    <lineage>
        <taxon>Bacteria</taxon>
        <taxon>Pseudomonadati</taxon>
        <taxon>Pseudomonadota</taxon>
        <taxon>Betaproteobacteria</taxon>
        <taxon>Burkholderiales</taxon>
        <taxon>Sphaerotilaceae</taxon>
        <taxon>Piscinibacter</taxon>
    </lineage>
</organism>
<evidence type="ECO:0000313" key="2">
    <source>
        <dbReference type="Proteomes" id="UP000267464"/>
    </source>
</evidence>
<comment type="caution">
    <text evidence="1">The sequence shown here is derived from an EMBL/GenBank/DDBJ whole genome shotgun (WGS) entry which is preliminary data.</text>
</comment>